<proteinExistence type="predicted"/>
<name>A0ABY6HK11_9ARCH</name>
<evidence type="ECO:0008006" key="3">
    <source>
        <dbReference type="Google" id="ProtNLM"/>
    </source>
</evidence>
<evidence type="ECO:0000313" key="1">
    <source>
        <dbReference type="EMBL" id="UYP43862.1"/>
    </source>
</evidence>
<keyword evidence="2" id="KW-1185">Reference proteome</keyword>
<dbReference type="EMBL" id="CP104013">
    <property type="protein sequence ID" value="UYP43862.1"/>
    <property type="molecule type" value="Genomic_DNA"/>
</dbReference>
<evidence type="ECO:0000313" key="2">
    <source>
        <dbReference type="Proteomes" id="UP001208689"/>
    </source>
</evidence>
<dbReference type="Proteomes" id="UP001208689">
    <property type="component" value="Chromosome"/>
</dbReference>
<accession>A0ABY6HK11</accession>
<reference evidence="1" key="1">
    <citation type="submission" date="2022-09" db="EMBL/GenBank/DDBJ databases">
        <title>Actin cytoskeleton and complex cell architecture in an #Asgard archaeon.</title>
        <authorList>
            <person name="Ponce Toledo R.I."/>
            <person name="Schleper C."/>
            <person name="Rodrigues Oliveira T."/>
            <person name="Wollweber F."/>
            <person name="Xu J."/>
            <person name="Rittmann S."/>
            <person name="Klingl A."/>
            <person name="Pilhofer M."/>
        </authorList>
    </citation>
    <scope>NUCLEOTIDE SEQUENCE</scope>
    <source>
        <strain evidence="1">B-35</strain>
    </source>
</reference>
<organism evidence="1 2">
    <name type="scientific">Candidatus Lokiarchaeum ossiferum</name>
    <dbReference type="NCBI Taxonomy" id="2951803"/>
    <lineage>
        <taxon>Archaea</taxon>
        <taxon>Promethearchaeati</taxon>
        <taxon>Promethearchaeota</taxon>
        <taxon>Promethearchaeia</taxon>
        <taxon>Promethearchaeales</taxon>
        <taxon>Promethearchaeaceae</taxon>
        <taxon>Candidatus Lokiarchaeum</taxon>
    </lineage>
</organism>
<gene>
    <name evidence="1" type="ORF">NEF87_000147</name>
</gene>
<protein>
    <recommendedName>
        <fullName evidence="3">Late embryogenesis abundant protein LEA-2 subgroup domain-containing protein</fullName>
    </recommendedName>
</protein>
<sequence>MKVDKKIIIPVIMLFVLGSVYGGSFFGIQSYINSQLENPSEESSMELLDFQIISMGDTFIEVFIDAALTGSTENTPAFEVEIRNFQIIQNDQILAEYTPLSFFSINTGSSHFSFTLNVTIVDQQKLFDSIQSILNKENIYINFEVKVKVKGIAAIYPPFFIKKQFFINSTNLLESGSEETFYNIQFNSIDFDITNLKCAFNFTISITNPVNFSINITGFKGYVDFDDLDGAGFLISSKNDVFLLDFDYNWETEPFTLLPAQNSSKNILFSEDIPDVITSSRISDEYFVKDHLLVDITNGEIGLEIAGYPFTFPFSLENIYIPLNV</sequence>